<dbReference type="Pfam" id="PF07883">
    <property type="entry name" value="Cupin_2"/>
    <property type="match status" value="1"/>
</dbReference>
<dbReference type="Proteomes" id="UP001597116">
    <property type="component" value="Unassembled WGS sequence"/>
</dbReference>
<name>A0ABW3QJT2_9BACT</name>
<feature type="domain" description="Cupin type-2" evidence="1">
    <location>
        <begin position="62"/>
        <end position="111"/>
    </location>
</feature>
<dbReference type="PANTHER" id="PTHR36448:SF2">
    <property type="entry name" value="CUPIN TYPE-1 DOMAIN-CONTAINING PROTEIN"/>
    <property type="match status" value="1"/>
</dbReference>
<evidence type="ECO:0000259" key="1">
    <source>
        <dbReference type="Pfam" id="PF07883"/>
    </source>
</evidence>
<dbReference type="InterPro" id="IPR013096">
    <property type="entry name" value="Cupin_2"/>
</dbReference>
<dbReference type="InterPro" id="IPR011051">
    <property type="entry name" value="RmlC_Cupin_sf"/>
</dbReference>
<dbReference type="Gene3D" id="2.60.120.10">
    <property type="entry name" value="Jelly Rolls"/>
    <property type="match status" value="1"/>
</dbReference>
<accession>A0ABW3QJT2</accession>
<dbReference type="SUPFAM" id="SSF51182">
    <property type="entry name" value="RmlC-like cupins"/>
    <property type="match status" value="1"/>
</dbReference>
<dbReference type="CDD" id="cd02219">
    <property type="entry name" value="cupin_YjlB-like"/>
    <property type="match status" value="1"/>
</dbReference>
<organism evidence="2 3">
    <name type="scientific">Larkinella insperata</name>
    <dbReference type="NCBI Taxonomy" id="332158"/>
    <lineage>
        <taxon>Bacteria</taxon>
        <taxon>Pseudomonadati</taxon>
        <taxon>Bacteroidota</taxon>
        <taxon>Cytophagia</taxon>
        <taxon>Cytophagales</taxon>
        <taxon>Spirosomataceae</taxon>
        <taxon>Larkinella</taxon>
    </lineage>
</organism>
<protein>
    <submittedName>
        <fullName evidence="2">Cupin domain-containing protein</fullName>
    </submittedName>
</protein>
<sequence>MAQSTPEPEAHLFKDDGTIPNSRYPLLIYHNAFSETGSAGASWLEKRFAANNWTNSWRNGVFPYHHYHSISHEVLGVYSGSALLHLGGEQGEKIRVKTGDVVVIPAGVGHKRLDASADFGVVGAYPDGRDYDVLRGQPGDRPKADQNIAAVPLPQTDPLLGRESGLVRIWK</sequence>
<dbReference type="EMBL" id="JBHTLP010000008">
    <property type="protein sequence ID" value="MFD1142694.1"/>
    <property type="molecule type" value="Genomic_DNA"/>
</dbReference>
<dbReference type="InterPro" id="IPR014500">
    <property type="entry name" value="UCP019307_cupin"/>
</dbReference>
<dbReference type="InterPro" id="IPR047121">
    <property type="entry name" value="YjiB-like"/>
</dbReference>
<comment type="caution">
    <text evidence="2">The sequence shown here is derived from an EMBL/GenBank/DDBJ whole genome shotgun (WGS) entry which is preliminary data.</text>
</comment>
<dbReference type="PANTHER" id="PTHR36448">
    <property type="entry name" value="BLR7373 PROTEIN"/>
    <property type="match status" value="1"/>
</dbReference>
<evidence type="ECO:0000313" key="3">
    <source>
        <dbReference type="Proteomes" id="UP001597116"/>
    </source>
</evidence>
<dbReference type="InterPro" id="IPR014710">
    <property type="entry name" value="RmlC-like_jellyroll"/>
</dbReference>
<dbReference type="PIRSF" id="PIRSF019307">
    <property type="entry name" value="UCP019307"/>
    <property type="match status" value="1"/>
</dbReference>
<reference evidence="3" key="1">
    <citation type="journal article" date="2019" name="Int. J. Syst. Evol. Microbiol.">
        <title>The Global Catalogue of Microorganisms (GCM) 10K type strain sequencing project: providing services to taxonomists for standard genome sequencing and annotation.</title>
        <authorList>
            <consortium name="The Broad Institute Genomics Platform"/>
            <consortium name="The Broad Institute Genome Sequencing Center for Infectious Disease"/>
            <person name="Wu L."/>
            <person name="Ma J."/>
        </authorList>
    </citation>
    <scope>NUCLEOTIDE SEQUENCE [LARGE SCALE GENOMIC DNA]</scope>
    <source>
        <strain evidence="3">CCUG 55608</strain>
    </source>
</reference>
<keyword evidence="3" id="KW-1185">Reference proteome</keyword>
<gene>
    <name evidence="2" type="ORF">ACFQ4C_16325</name>
</gene>
<evidence type="ECO:0000313" key="2">
    <source>
        <dbReference type="EMBL" id="MFD1142694.1"/>
    </source>
</evidence>
<proteinExistence type="predicted"/>